<dbReference type="InterPro" id="IPR036505">
    <property type="entry name" value="Amidase/PGRP_sf"/>
</dbReference>
<reference evidence="6 7" key="1">
    <citation type="submission" date="2010-07" db="EMBL/GenBank/DDBJ databases">
        <authorList>
            <person name="Muzny D."/>
            <person name="Qin X."/>
            <person name="Deng J."/>
            <person name="Jiang H."/>
            <person name="Liu Y."/>
            <person name="Qu J."/>
            <person name="Song X.-Z."/>
            <person name="Zhang L."/>
            <person name="Thornton R."/>
            <person name="Coyle M."/>
            <person name="Francisco L."/>
            <person name="Jackson L."/>
            <person name="Javaid M."/>
            <person name="Korchina V."/>
            <person name="Kovar C."/>
            <person name="Mata R."/>
            <person name="Mathew T."/>
            <person name="Ngo R."/>
            <person name="Nguyen L."/>
            <person name="Nguyen N."/>
            <person name="Okwuonu G."/>
            <person name="Ongeri F."/>
            <person name="Pham C."/>
            <person name="Simmons D."/>
            <person name="Wilczek-Boney K."/>
            <person name="Hale W."/>
            <person name="Jakkamsetti A."/>
            <person name="Pham P."/>
            <person name="Ruth R."/>
            <person name="San Lucas F."/>
            <person name="Warren J."/>
            <person name="Zhang J."/>
            <person name="Zhao Z."/>
            <person name="Zhou C."/>
            <person name="Zhu D."/>
            <person name="Lee S."/>
            <person name="Bess C."/>
            <person name="Blankenburg K."/>
            <person name="Forbes L."/>
            <person name="Fu Q."/>
            <person name="Gubbala S."/>
            <person name="Hirani K."/>
            <person name="Jayaseelan J.C."/>
            <person name="Lara F."/>
            <person name="Munidasa M."/>
            <person name="Palculict T."/>
            <person name="Patil S."/>
            <person name="Pu L.-L."/>
            <person name="Saada N."/>
            <person name="Tang L."/>
            <person name="Weissenberger G."/>
            <person name="Zhu Y."/>
            <person name="Hemphill L."/>
            <person name="Shang Y."/>
            <person name="Youmans B."/>
            <person name="Ayvaz T."/>
            <person name="Ross M."/>
            <person name="Santibanez J."/>
            <person name="Aqrawi P."/>
            <person name="Gross S."/>
            <person name="Joshi V."/>
            <person name="Fowler G."/>
            <person name="Nazareth L."/>
            <person name="Reid J."/>
            <person name="Worley K."/>
            <person name="Petrosino J."/>
            <person name="Highlander S."/>
            <person name="Gibbs R."/>
        </authorList>
    </citation>
    <scope>NUCLEOTIDE SEQUENCE [LARGE SCALE GENOMIC DNA]</scope>
    <source>
        <strain evidence="6 7">ATCC BAA-1640</strain>
    </source>
</reference>
<evidence type="ECO:0000256" key="2">
    <source>
        <dbReference type="ARBA" id="ARBA00011901"/>
    </source>
</evidence>
<dbReference type="EC" id="3.5.1.28" evidence="2"/>
<dbReference type="GO" id="GO:0009253">
    <property type="term" value="P:peptidoglycan catabolic process"/>
    <property type="evidence" value="ECO:0007669"/>
    <property type="project" value="InterPro"/>
</dbReference>
<keyword evidence="7" id="KW-1185">Reference proteome</keyword>
<dbReference type="Gene3D" id="3.40.80.10">
    <property type="entry name" value="Peptidoglycan recognition protein-like"/>
    <property type="match status" value="1"/>
</dbReference>
<dbReference type="Proteomes" id="UP000003280">
    <property type="component" value="Unassembled WGS sequence"/>
</dbReference>
<dbReference type="AlphaFoldDB" id="E0NP93"/>
<gene>
    <name evidence="6" type="primary">amiD3</name>
    <name evidence="6" type="ORF">HMPREF9225_1982</name>
</gene>
<dbReference type="EMBL" id="AEEH01000059">
    <property type="protein sequence ID" value="EFM24386.1"/>
    <property type="molecule type" value="Genomic_DNA"/>
</dbReference>
<dbReference type="Pfam" id="PF01510">
    <property type="entry name" value="Amidase_2"/>
    <property type="match status" value="1"/>
</dbReference>
<keyword evidence="3 6" id="KW-0378">Hydrolase</keyword>
<dbReference type="STRING" id="862517.HMPREF9225_1982"/>
<dbReference type="CDD" id="cd06583">
    <property type="entry name" value="PGRP"/>
    <property type="match status" value="1"/>
</dbReference>
<dbReference type="HOGENOM" id="CLU_047675_4_1_9"/>
<evidence type="ECO:0000259" key="5">
    <source>
        <dbReference type="SMART" id="SM00644"/>
    </source>
</evidence>
<dbReference type="GO" id="GO:0008745">
    <property type="term" value="F:N-acetylmuramoyl-L-alanine amidase activity"/>
    <property type="evidence" value="ECO:0007669"/>
    <property type="project" value="UniProtKB-EC"/>
</dbReference>
<name>E0NP93_9FIRM</name>
<dbReference type="SUPFAM" id="SSF55846">
    <property type="entry name" value="N-acetylmuramoyl-L-alanine amidase-like"/>
    <property type="match status" value="1"/>
</dbReference>
<evidence type="ECO:0000313" key="6">
    <source>
        <dbReference type="EMBL" id="EFM24386.1"/>
    </source>
</evidence>
<dbReference type="RefSeq" id="WP_008902755.1">
    <property type="nucleotide sequence ID" value="NZ_GL397074.1"/>
</dbReference>
<comment type="catalytic activity">
    <reaction evidence="1">
        <text>Hydrolyzes the link between N-acetylmuramoyl residues and L-amino acid residues in certain cell-wall glycopeptides.</text>
        <dbReference type="EC" id="3.5.1.28"/>
    </reaction>
</comment>
<evidence type="ECO:0000256" key="4">
    <source>
        <dbReference type="ARBA" id="ARBA00023316"/>
    </source>
</evidence>
<protein>
    <recommendedName>
        <fullName evidence="2">N-acetylmuramoyl-L-alanine amidase</fullName>
        <ecNumber evidence="2">3.5.1.28</ecNumber>
    </recommendedName>
</protein>
<dbReference type="OrthoDB" id="9794294at2"/>
<dbReference type="eggNOG" id="COG5632">
    <property type="taxonomic scope" value="Bacteria"/>
</dbReference>
<dbReference type="PANTHER" id="PTHR30417">
    <property type="entry name" value="N-ACETYLMURAMOYL-L-ALANINE AMIDASE AMID"/>
    <property type="match status" value="1"/>
</dbReference>
<comment type="caution">
    <text evidence="6">The sequence shown here is derived from an EMBL/GenBank/DDBJ whole genome shotgun (WGS) entry which is preliminary data.</text>
</comment>
<dbReference type="GO" id="GO:0009254">
    <property type="term" value="P:peptidoglycan turnover"/>
    <property type="evidence" value="ECO:0007669"/>
    <property type="project" value="TreeGrafter"/>
</dbReference>
<accession>E0NP93</accession>
<evidence type="ECO:0000256" key="3">
    <source>
        <dbReference type="ARBA" id="ARBA00022801"/>
    </source>
</evidence>
<evidence type="ECO:0000313" key="7">
    <source>
        <dbReference type="Proteomes" id="UP000003280"/>
    </source>
</evidence>
<organism evidence="6 7">
    <name type="scientific">Peptoniphilus duerdenii ATCC BAA-1640</name>
    <dbReference type="NCBI Taxonomy" id="862517"/>
    <lineage>
        <taxon>Bacteria</taxon>
        <taxon>Bacillati</taxon>
        <taxon>Bacillota</taxon>
        <taxon>Tissierellia</taxon>
        <taxon>Tissierellales</taxon>
        <taxon>Peptoniphilaceae</taxon>
        <taxon>Peptoniphilus</taxon>
    </lineage>
</organism>
<dbReference type="InterPro" id="IPR002502">
    <property type="entry name" value="Amidase_domain"/>
</dbReference>
<dbReference type="InterPro" id="IPR051206">
    <property type="entry name" value="NAMLAA_amidase_2"/>
</dbReference>
<sequence>MSSKLRGCPPVERRLIKNNFRSRYNVPIRYIVIHDTGNPSPTADAMNHFRYFNGGYRGASAHYFVDDKRIVQIVIDRYAAWHCGDGRGRFGITNSNSIGVELCINRGNNMAKTYDKAIALVVSLMLRYDIPISRVVRHYDASRKRCPGHMYGNNWEKWHSFKENLRRIYEETKIRQKSN</sequence>
<dbReference type="SMART" id="SM00644">
    <property type="entry name" value="Ami_2"/>
    <property type="match status" value="1"/>
</dbReference>
<dbReference type="PANTHER" id="PTHR30417:SF1">
    <property type="entry name" value="N-ACETYLMURAMOYL-L-ALANINE AMIDASE AMID"/>
    <property type="match status" value="1"/>
</dbReference>
<feature type="domain" description="N-acetylmuramoyl-L-alanine amidase" evidence="5">
    <location>
        <begin position="18"/>
        <end position="163"/>
    </location>
</feature>
<keyword evidence="4" id="KW-0961">Cell wall biogenesis/degradation</keyword>
<proteinExistence type="predicted"/>
<evidence type="ECO:0000256" key="1">
    <source>
        <dbReference type="ARBA" id="ARBA00001561"/>
    </source>
</evidence>
<dbReference type="GO" id="GO:0071555">
    <property type="term" value="P:cell wall organization"/>
    <property type="evidence" value="ECO:0007669"/>
    <property type="project" value="UniProtKB-KW"/>
</dbReference>